<reference evidence="7 8" key="1">
    <citation type="submission" date="2020-08" db="EMBL/GenBank/DDBJ databases">
        <title>Plant Genome Project.</title>
        <authorList>
            <person name="Zhang R.-G."/>
        </authorList>
    </citation>
    <scope>NUCLEOTIDE SEQUENCE [LARGE SCALE GENOMIC DNA]</scope>
    <source>
        <tissue evidence="7">Rhizome</tissue>
    </source>
</reference>
<feature type="region of interest" description="Disordered" evidence="5">
    <location>
        <begin position="46"/>
        <end position="68"/>
    </location>
</feature>
<feature type="compositionally biased region" description="Basic and acidic residues" evidence="5">
    <location>
        <begin position="447"/>
        <end position="459"/>
    </location>
</feature>
<feature type="region of interest" description="Disordered" evidence="5">
    <location>
        <begin position="348"/>
        <end position="372"/>
    </location>
</feature>
<gene>
    <name evidence="7" type="ORF">ZIOFF_034057</name>
</gene>
<keyword evidence="8" id="KW-1185">Reference proteome</keyword>
<dbReference type="PANTHER" id="PTHR23111:SF29">
    <property type="entry name" value="OS07G0404300 PROTEIN"/>
    <property type="match status" value="1"/>
</dbReference>
<dbReference type="InterPro" id="IPR001876">
    <property type="entry name" value="Znf_RanBP2"/>
</dbReference>
<dbReference type="SMART" id="SM00547">
    <property type="entry name" value="ZnF_RBZ"/>
    <property type="match status" value="2"/>
</dbReference>
<evidence type="ECO:0000256" key="2">
    <source>
        <dbReference type="ARBA" id="ARBA00022771"/>
    </source>
</evidence>
<dbReference type="GO" id="GO:0003729">
    <property type="term" value="F:mRNA binding"/>
    <property type="evidence" value="ECO:0007669"/>
    <property type="project" value="TreeGrafter"/>
</dbReference>
<feature type="region of interest" description="Disordered" evidence="5">
    <location>
        <begin position="440"/>
        <end position="459"/>
    </location>
</feature>
<dbReference type="EMBL" id="JACMSC010000009">
    <property type="protein sequence ID" value="KAG6508677.1"/>
    <property type="molecule type" value="Genomic_DNA"/>
</dbReference>
<dbReference type="FunFam" id="4.10.1060.10:FF:000014">
    <property type="entry name" value="Putative zinc finger, RanBP2-type"/>
    <property type="match status" value="1"/>
</dbReference>
<dbReference type="OrthoDB" id="448399at2759"/>
<feature type="compositionally biased region" description="Basic and acidic residues" evidence="5">
    <location>
        <begin position="620"/>
        <end position="631"/>
    </location>
</feature>
<evidence type="ECO:0000313" key="7">
    <source>
        <dbReference type="EMBL" id="KAG6508677.1"/>
    </source>
</evidence>
<keyword evidence="2 4" id="KW-0863">Zinc-finger</keyword>
<keyword evidence="1" id="KW-0479">Metal-binding</keyword>
<feature type="compositionally biased region" description="Polar residues" evidence="5">
    <location>
        <begin position="735"/>
        <end position="744"/>
    </location>
</feature>
<keyword evidence="3" id="KW-0862">Zinc</keyword>
<evidence type="ECO:0000256" key="4">
    <source>
        <dbReference type="PROSITE-ProRule" id="PRU00322"/>
    </source>
</evidence>
<feature type="compositionally biased region" description="Polar residues" evidence="5">
    <location>
        <begin position="501"/>
        <end position="510"/>
    </location>
</feature>
<feature type="compositionally biased region" description="Basic and acidic residues" evidence="5">
    <location>
        <begin position="879"/>
        <end position="896"/>
    </location>
</feature>
<dbReference type="PROSITE" id="PS01358">
    <property type="entry name" value="ZF_RANBP2_1"/>
    <property type="match status" value="2"/>
</dbReference>
<accession>A0A8J5GKK1</accession>
<feature type="compositionally biased region" description="Polar residues" evidence="5">
    <location>
        <begin position="795"/>
        <end position="806"/>
    </location>
</feature>
<evidence type="ECO:0000256" key="3">
    <source>
        <dbReference type="ARBA" id="ARBA00022833"/>
    </source>
</evidence>
<sequence length="927" mass="104236">MAFSPASLLLRRSSVAAPLSPLTSLRSSLLVSLVKVPPFFTSARSLSAAPLPQHSSDSSDPLDPPRSSLSARLSFVLDQIDSIDRDRADKEAALQRIRAWHQAKAAPPPSPSPPSPPLPSPPSNDDGTPMDPAPRALTDTSTNGSMRDVLRQEVEVVHPWPEWIELIERLSQQNYFDFRRTDEERVAANLSIDLSSIKEEVGSDFSRDWTAVRNACSNFGRDRFDILRSLSRNDIQVLVGHGCPSMSPKVVFSAKLLRKLVHLDEGDVCSSCSLRSKCGRGYILPRKEDEARTLDVVRILLTFGFNHVKETVENKPLMKMISVKTVIRKLLHEIVKLSAIPIDPNLPPPVIKKPPPKVKQTPPPPKKRVGRDDVEMKKGDWLCTKCNFMNFAKNIVCLQCDAKRPKRQLLPGEWECPKCNFLNYRRNMACFHCDHQRPPDEYTESQVHTRDTRDYSPNTRLERTTRLQNVSSAWNFDFDDNESDGADVAAFEFADPHKNDQGSLGNQSYRGTDLEYKDDMVHNDRVSRTTERDHHFKEDNRRQSALDSRRTGFDDFDEEEDDDVDSYELDRTQASEVSRMNFSELEKASDSEGSEAFDHYINSKNHASKDTMSDSEDEGTAEHPYWKPGHDEDSDQMAGGRGHLRRREMPFGSDDDFKSDSDEMDDSLGSRYGKGHQGNLGRSRERKFANSGDRYPAGMVSDDDDLSRDSKRGKFSSRGSQREFGASDRMGGRRNSFSRGNYGSSRGPRMHGNGDRYAAGMVSDDDDLSGDSKRGKFSSRGSQREFGASDRMGSRRNSFTRGNYGSSRGPRGHGNGDRFTSGMVSDDDDYSSRGSKRGQSSSRGSQREFGASDRMGSRRNSFSRESRMHGNGTGTSHRGFRENDGFQRFDSRRRTNEGGFGTLDQKRNRSGNGTRGSRRNGRGTDWE</sequence>
<proteinExistence type="predicted"/>
<feature type="compositionally biased region" description="Pro residues" evidence="5">
    <location>
        <begin position="106"/>
        <end position="122"/>
    </location>
</feature>
<evidence type="ECO:0000313" key="8">
    <source>
        <dbReference type="Proteomes" id="UP000734854"/>
    </source>
</evidence>
<evidence type="ECO:0000256" key="1">
    <source>
        <dbReference type="ARBA" id="ARBA00022723"/>
    </source>
</evidence>
<dbReference type="GO" id="GO:0005737">
    <property type="term" value="C:cytoplasm"/>
    <property type="evidence" value="ECO:0007669"/>
    <property type="project" value="TreeGrafter"/>
</dbReference>
<dbReference type="GO" id="GO:0008270">
    <property type="term" value="F:zinc ion binding"/>
    <property type="evidence" value="ECO:0007669"/>
    <property type="project" value="UniProtKB-KW"/>
</dbReference>
<feature type="compositionally biased region" description="Basic and acidic residues" evidence="5">
    <location>
        <begin position="512"/>
        <end position="553"/>
    </location>
</feature>
<evidence type="ECO:0000256" key="5">
    <source>
        <dbReference type="SAM" id="MobiDB-lite"/>
    </source>
</evidence>
<evidence type="ECO:0000259" key="6">
    <source>
        <dbReference type="PROSITE" id="PS50199"/>
    </source>
</evidence>
<dbReference type="PROSITE" id="PS50199">
    <property type="entry name" value="ZF_RANBP2_2"/>
    <property type="match status" value="2"/>
</dbReference>
<organism evidence="7 8">
    <name type="scientific">Zingiber officinale</name>
    <name type="common">Ginger</name>
    <name type="synonym">Amomum zingiber</name>
    <dbReference type="NCBI Taxonomy" id="94328"/>
    <lineage>
        <taxon>Eukaryota</taxon>
        <taxon>Viridiplantae</taxon>
        <taxon>Streptophyta</taxon>
        <taxon>Embryophyta</taxon>
        <taxon>Tracheophyta</taxon>
        <taxon>Spermatophyta</taxon>
        <taxon>Magnoliopsida</taxon>
        <taxon>Liliopsida</taxon>
        <taxon>Zingiberales</taxon>
        <taxon>Zingiberaceae</taxon>
        <taxon>Zingiber</taxon>
    </lineage>
</organism>
<protein>
    <recommendedName>
        <fullName evidence="6">RanBP2-type domain-containing protein</fullName>
    </recommendedName>
</protein>
<dbReference type="Pfam" id="PF00641">
    <property type="entry name" value="Zn_ribbon_RanBP"/>
    <property type="match status" value="2"/>
</dbReference>
<dbReference type="AlphaFoldDB" id="A0A8J5GKK1"/>
<dbReference type="Proteomes" id="UP000734854">
    <property type="component" value="Unassembled WGS sequence"/>
</dbReference>
<comment type="caution">
    <text evidence="7">The sequence shown here is derived from an EMBL/GenBank/DDBJ whole genome shotgun (WGS) entry which is preliminary data.</text>
</comment>
<feature type="region of interest" description="Disordered" evidence="5">
    <location>
        <begin position="493"/>
        <end position="572"/>
    </location>
</feature>
<feature type="domain" description="RanBP2-type" evidence="6">
    <location>
        <begin position="410"/>
        <end position="439"/>
    </location>
</feature>
<feature type="region of interest" description="Disordered" evidence="5">
    <location>
        <begin position="603"/>
        <end position="927"/>
    </location>
</feature>
<feature type="compositionally biased region" description="Low complexity" evidence="5">
    <location>
        <begin position="55"/>
        <end position="68"/>
    </location>
</feature>
<dbReference type="PANTHER" id="PTHR23111">
    <property type="entry name" value="ZINC FINGER PROTEIN"/>
    <property type="match status" value="1"/>
</dbReference>
<feature type="compositionally biased region" description="Acidic residues" evidence="5">
    <location>
        <begin position="554"/>
        <end position="567"/>
    </location>
</feature>
<name>A0A8J5GKK1_ZINOF</name>
<feature type="region of interest" description="Disordered" evidence="5">
    <location>
        <begin position="100"/>
        <end position="146"/>
    </location>
</feature>
<feature type="domain" description="RanBP2-type" evidence="6">
    <location>
        <begin position="377"/>
        <end position="406"/>
    </location>
</feature>